<sequence length="59" mass="6896">MSFDCQFKIKDGHCRRINKECNPGVKGCILYGRFSFPLKDENDSEKKRIRKNGTVDEDK</sequence>
<gene>
    <name evidence="1" type="ORF">HNR50_000496</name>
</gene>
<evidence type="ECO:0000313" key="2">
    <source>
        <dbReference type="Proteomes" id="UP000587760"/>
    </source>
</evidence>
<organism evidence="1 2">
    <name type="scientific">Spirochaeta isovalerica</name>
    <dbReference type="NCBI Taxonomy" id="150"/>
    <lineage>
        <taxon>Bacteria</taxon>
        <taxon>Pseudomonadati</taxon>
        <taxon>Spirochaetota</taxon>
        <taxon>Spirochaetia</taxon>
        <taxon>Spirochaetales</taxon>
        <taxon>Spirochaetaceae</taxon>
        <taxon>Spirochaeta</taxon>
    </lineage>
</organism>
<accession>A0A841R4Z0</accession>
<evidence type="ECO:0000313" key="1">
    <source>
        <dbReference type="EMBL" id="MBB6478863.1"/>
    </source>
</evidence>
<reference evidence="1 2" key="1">
    <citation type="submission" date="2020-08" db="EMBL/GenBank/DDBJ databases">
        <title>Genomic Encyclopedia of Type Strains, Phase IV (KMG-IV): sequencing the most valuable type-strain genomes for metagenomic binning, comparative biology and taxonomic classification.</title>
        <authorList>
            <person name="Goeker M."/>
        </authorList>
    </citation>
    <scope>NUCLEOTIDE SEQUENCE [LARGE SCALE GENOMIC DNA]</scope>
    <source>
        <strain evidence="1 2">DSM 2461</strain>
    </source>
</reference>
<dbReference type="AlphaFoldDB" id="A0A841R4Z0"/>
<keyword evidence="2" id="KW-1185">Reference proteome</keyword>
<dbReference type="EMBL" id="JACHGJ010000001">
    <property type="protein sequence ID" value="MBB6478863.1"/>
    <property type="molecule type" value="Genomic_DNA"/>
</dbReference>
<proteinExistence type="predicted"/>
<protein>
    <submittedName>
        <fullName evidence="1">Uncharacterized protein</fullName>
    </submittedName>
</protein>
<dbReference type="Proteomes" id="UP000587760">
    <property type="component" value="Unassembled WGS sequence"/>
</dbReference>
<dbReference type="RefSeq" id="WP_184743233.1">
    <property type="nucleotide sequence ID" value="NZ_JACHGJ010000001.1"/>
</dbReference>
<comment type="caution">
    <text evidence="1">The sequence shown here is derived from an EMBL/GenBank/DDBJ whole genome shotgun (WGS) entry which is preliminary data.</text>
</comment>
<name>A0A841R4Z0_9SPIO</name>